<dbReference type="EMBL" id="JAUYZK010000016">
    <property type="protein sequence ID" value="MDP2539778.1"/>
    <property type="molecule type" value="Genomic_DNA"/>
</dbReference>
<feature type="coiled-coil region" evidence="1">
    <location>
        <begin position="61"/>
        <end position="88"/>
    </location>
</feature>
<organism evidence="3 4">
    <name type="scientific">Helicobacter cappadocius</name>
    <dbReference type="NCBI Taxonomy" id="3063998"/>
    <lineage>
        <taxon>Bacteria</taxon>
        <taxon>Pseudomonadati</taxon>
        <taxon>Campylobacterota</taxon>
        <taxon>Epsilonproteobacteria</taxon>
        <taxon>Campylobacterales</taxon>
        <taxon>Helicobacteraceae</taxon>
        <taxon>Helicobacter</taxon>
    </lineage>
</organism>
<comment type="caution">
    <text evidence="3">The sequence shown here is derived from an EMBL/GenBank/DDBJ whole genome shotgun (WGS) entry which is preliminary data.</text>
</comment>
<reference evidence="2" key="2">
    <citation type="submission" date="2023-07" db="EMBL/GenBank/DDBJ databases">
        <authorList>
            <person name="Aydin F."/>
            <person name="Tarhane S."/>
            <person name="Saticioglu I.B."/>
            <person name="Karakaya E."/>
            <person name="Abay S."/>
            <person name="Guran O."/>
            <person name="Bozkurt E."/>
            <person name="Uzum N."/>
            <person name="Olgun K."/>
            <person name="Jablonski D."/>
        </authorList>
    </citation>
    <scope>NUCLEOTIDE SEQUENCE</scope>
    <source>
        <strain evidence="2">Faydin-H75</strain>
    </source>
</reference>
<reference evidence="2 4" key="3">
    <citation type="journal article" date="2024" name="Syst. Appl. Microbiol.">
        <title>Helicobacter cappadocius sp. nov., from lizards: The first psychrotrophic Helicobacter species.</title>
        <authorList>
            <person name="Aydin F."/>
            <person name="Tarhane S."/>
            <person name="Karakaya E."/>
            <person name="Abay S."/>
            <person name="Kayman T."/>
            <person name="Guran O."/>
            <person name="Bozkurt E."/>
            <person name="Uzum N."/>
            <person name="Avci A."/>
            <person name="Olgun K."/>
            <person name="Jablonski D."/>
            <person name="Guran C."/>
            <person name="Burcin Saticioglu I."/>
        </authorList>
    </citation>
    <scope>NUCLEOTIDE SEQUENCE [LARGE SCALE GENOMIC DNA]</scope>
    <source>
        <strain evidence="2">Faydin-H75</strain>
        <strain evidence="4">faydin-H76</strain>
    </source>
</reference>
<sequence length="103" mass="12708">MTRIDMENNIIEFEHKKALDDAFLLLSYIHQMPQFKKESPSEFMNKWAESYQDFLEEKKPFKRFEREFKKIRQENKKEQKEMLKALDRGDIKKFMELKKIKIS</sequence>
<keyword evidence="1" id="KW-0175">Coiled coil</keyword>
<reference evidence="3 5" key="1">
    <citation type="submission" date="2023-07" db="EMBL/GenBank/DDBJ databases">
        <title>Unpublished Manusciprt.</title>
        <authorList>
            <person name="Aydin F."/>
            <person name="Tarhane S."/>
            <person name="Saticioglu I.B."/>
            <person name="Karakaya E."/>
            <person name="Abay S."/>
            <person name="Guran O."/>
            <person name="Bozkurt E."/>
            <person name="Uzum N."/>
            <person name="Olgun K."/>
            <person name="Jablonski D."/>
        </authorList>
    </citation>
    <scope>NUCLEOTIDE SEQUENCE</scope>
    <source>
        <strain evidence="5">faydin-H75</strain>
        <strain evidence="3">Faydin-H76</strain>
    </source>
</reference>
<evidence type="ECO:0000256" key="1">
    <source>
        <dbReference type="SAM" id="Coils"/>
    </source>
</evidence>
<proteinExistence type="predicted"/>
<dbReference type="RefSeq" id="WP_305517764.1">
    <property type="nucleotide sequence ID" value="NZ_JAUPEV010000018.1"/>
</dbReference>
<name>A0AA90Q0E6_9HELI</name>
<keyword evidence="5" id="KW-1185">Reference proteome</keyword>
<accession>A0AA90Q0E6</accession>
<dbReference type="Proteomes" id="UP001177258">
    <property type="component" value="Unassembled WGS sequence"/>
</dbReference>
<evidence type="ECO:0000313" key="2">
    <source>
        <dbReference type="EMBL" id="MDO7253925.1"/>
    </source>
</evidence>
<dbReference type="Proteomes" id="UP001240777">
    <property type="component" value="Unassembled WGS sequence"/>
</dbReference>
<evidence type="ECO:0000313" key="4">
    <source>
        <dbReference type="Proteomes" id="UP001177258"/>
    </source>
</evidence>
<protein>
    <submittedName>
        <fullName evidence="3">Uncharacterized protein</fullName>
    </submittedName>
</protein>
<dbReference type="EMBL" id="JAUPEV010000018">
    <property type="protein sequence ID" value="MDO7253925.1"/>
    <property type="molecule type" value="Genomic_DNA"/>
</dbReference>
<evidence type="ECO:0000313" key="3">
    <source>
        <dbReference type="EMBL" id="MDP2539778.1"/>
    </source>
</evidence>
<gene>
    <name evidence="2" type="ORF">Q5I04_08410</name>
    <name evidence="3" type="ORF">Q5I06_08325</name>
</gene>
<evidence type="ECO:0000313" key="5">
    <source>
        <dbReference type="Proteomes" id="UP001240777"/>
    </source>
</evidence>
<dbReference type="AlphaFoldDB" id="A0AA90Q0E6"/>